<keyword evidence="2" id="KW-0472">Membrane</keyword>
<keyword evidence="3" id="KW-0614">Plasmid</keyword>
<protein>
    <recommendedName>
        <fullName evidence="5">Integral membrane protein</fullName>
    </recommendedName>
</protein>
<dbReference type="Proteomes" id="UP001229952">
    <property type="component" value="Plasmid unnamed1"/>
</dbReference>
<organism evidence="3 4">
    <name type="scientific">Streptomyces laculatispora</name>
    <dbReference type="NCBI Taxonomy" id="887464"/>
    <lineage>
        <taxon>Bacteria</taxon>
        <taxon>Bacillati</taxon>
        <taxon>Actinomycetota</taxon>
        <taxon>Actinomycetes</taxon>
        <taxon>Kitasatosporales</taxon>
        <taxon>Streptomycetaceae</taxon>
        <taxon>Streptomyces</taxon>
    </lineage>
</organism>
<keyword evidence="4" id="KW-1185">Reference proteome</keyword>
<name>A0ABY9IHG1_9ACTN</name>
<feature type="transmembrane region" description="Helical" evidence="2">
    <location>
        <begin position="143"/>
        <end position="165"/>
    </location>
</feature>
<dbReference type="EMBL" id="CP120993">
    <property type="protein sequence ID" value="WLQ45659.1"/>
    <property type="molecule type" value="Genomic_DNA"/>
</dbReference>
<reference evidence="3 4" key="1">
    <citation type="submission" date="2023-03" db="EMBL/GenBank/DDBJ databases">
        <title>Isolation and description of six Streptomyces strains from soil environments, able to metabolize different microbial glucans.</title>
        <authorList>
            <person name="Widen T."/>
            <person name="Larsbrink J."/>
        </authorList>
    </citation>
    <scope>NUCLEOTIDE SEQUENCE [LARGE SCALE GENOMIC DNA]</scope>
    <source>
        <strain evidence="3 4">Mut2</strain>
        <plasmid evidence="3 4">unnamed1</plasmid>
    </source>
</reference>
<proteinExistence type="predicted"/>
<dbReference type="RefSeq" id="WP_306092805.1">
    <property type="nucleotide sequence ID" value="NZ_CP120993.1"/>
</dbReference>
<feature type="compositionally biased region" description="Basic residues" evidence="1">
    <location>
        <begin position="280"/>
        <end position="306"/>
    </location>
</feature>
<evidence type="ECO:0000313" key="3">
    <source>
        <dbReference type="EMBL" id="WLQ45659.1"/>
    </source>
</evidence>
<accession>A0ABY9IHG1</accession>
<sequence>MPTQHDRTVPPTSGSPKRGFTATTYAVLRRHRGALVGATVRVVGLSGLAGLLMTAAISALAWPLFTRMRNQRIWYHHVEDLYLHDHTDLALVALCTLPLFLLLFGTGSAALQAVCSRAVTAGTQVPPREERLRATVGTRLRPVLAVYTLRSLIVWPLPLLVGAVANRPTGLQIDTEEQLLAPGSWPHTLVAASPAAAVFVAVLLRLALAPAAAADGLGPRAARRRSWSLTWTRAGAARVLALALPLAALTAGTVRLVVQLALPLRPLVRALLEQATGNRLLRRHPRPRHRRHPGHRGRGPPRHVHGPRGPPRPAAVAPYLSPTYRGHDGLHRLTPPVPAGSEAGTRGPRRHPPNTSRAAVGTRPSHHTPENPQLASSLN</sequence>
<evidence type="ECO:0000313" key="4">
    <source>
        <dbReference type="Proteomes" id="UP001229952"/>
    </source>
</evidence>
<feature type="transmembrane region" description="Helical" evidence="2">
    <location>
        <begin position="38"/>
        <end position="65"/>
    </location>
</feature>
<keyword evidence="2" id="KW-1133">Transmembrane helix</keyword>
<feature type="transmembrane region" description="Helical" evidence="2">
    <location>
        <begin position="235"/>
        <end position="258"/>
    </location>
</feature>
<evidence type="ECO:0008006" key="5">
    <source>
        <dbReference type="Google" id="ProtNLM"/>
    </source>
</evidence>
<feature type="transmembrane region" description="Helical" evidence="2">
    <location>
        <begin position="89"/>
        <end position="111"/>
    </location>
</feature>
<keyword evidence="2" id="KW-0812">Transmembrane</keyword>
<evidence type="ECO:0000256" key="2">
    <source>
        <dbReference type="SAM" id="Phobius"/>
    </source>
</evidence>
<evidence type="ECO:0000256" key="1">
    <source>
        <dbReference type="SAM" id="MobiDB-lite"/>
    </source>
</evidence>
<feature type="region of interest" description="Disordered" evidence="1">
    <location>
        <begin position="279"/>
        <end position="379"/>
    </location>
</feature>
<geneLocation type="plasmid" evidence="3 4">
    <name>unnamed1</name>
</geneLocation>
<feature type="compositionally biased region" description="Polar residues" evidence="1">
    <location>
        <begin position="370"/>
        <end position="379"/>
    </location>
</feature>
<gene>
    <name evidence="3" type="ORF">P8A22_38215</name>
</gene>
<feature type="transmembrane region" description="Helical" evidence="2">
    <location>
        <begin position="185"/>
        <end position="214"/>
    </location>
</feature>